<dbReference type="PROSITE" id="PS50048">
    <property type="entry name" value="ZN2_CY6_FUNGAL_2"/>
    <property type="match status" value="1"/>
</dbReference>
<evidence type="ECO:0000256" key="5">
    <source>
        <dbReference type="SAM" id="MobiDB-lite"/>
    </source>
</evidence>
<organism evidence="7 8">
    <name type="scientific">Aspergillus fumigatus</name>
    <name type="common">Neosartorya fumigata</name>
    <dbReference type="NCBI Taxonomy" id="746128"/>
    <lineage>
        <taxon>Eukaryota</taxon>
        <taxon>Fungi</taxon>
        <taxon>Dikarya</taxon>
        <taxon>Ascomycota</taxon>
        <taxon>Pezizomycotina</taxon>
        <taxon>Eurotiomycetes</taxon>
        <taxon>Eurotiomycetidae</taxon>
        <taxon>Eurotiales</taxon>
        <taxon>Aspergillaceae</taxon>
        <taxon>Aspergillus</taxon>
        <taxon>Aspergillus subgen. Fumigati</taxon>
    </lineage>
</organism>
<dbReference type="SUPFAM" id="SSF57701">
    <property type="entry name" value="Zn2/Cys6 DNA-binding domain"/>
    <property type="match status" value="1"/>
</dbReference>
<dbReference type="GO" id="GO:0003677">
    <property type="term" value="F:DNA binding"/>
    <property type="evidence" value="ECO:0007669"/>
    <property type="project" value="UniProtKB-KW"/>
</dbReference>
<evidence type="ECO:0000313" key="7">
    <source>
        <dbReference type="EMBL" id="KAH1909073.1"/>
    </source>
</evidence>
<dbReference type="AlphaFoldDB" id="A0A9P8NMK3"/>
<feature type="compositionally biased region" description="Low complexity" evidence="5">
    <location>
        <begin position="103"/>
        <end position="112"/>
    </location>
</feature>
<comment type="caution">
    <text evidence="7">The sequence shown here is derived from an EMBL/GenBank/DDBJ whole genome shotgun (WGS) entry which is preliminary data.</text>
</comment>
<reference evidence="7" key="1">
    <citation type="submission" date="2021-08" db="EMBL/GenBank/DDBJ databases">
        <title>Global Aspergillus fumigatus from environmental and clinical sources.</title>
        <authorList>
            <person name="Barber A."/>
            <person name="Sae-Ong T."/>
        </authorList>
    </citation>
    <scope>NUCLEOTIDE SEQUENCE</scope>
    <source>
        <strain evidence="7">NRZ-2016-071</strain>
    </source>
</reference>
<dbReference type="SMART" id="SM00066">
    <property type="entry name" value="GAL4"/>
    <property type="match status" value="1"/>
</dbReference>
<dbReference type="CDD" id="cd00067">
    <property type="entry name" value="GAL4"/>
    <property type="match status" value="1"/>
</dbReference>
<evidence type="ECO:0000313" key="8">
    <source>
        <dbReference type="Proteomes" id="UP000813423"/>
    </source>
</evidence>
<evidence type="ECO:0000259" key="6">
    <source>
        <dbReference type="PROSITE" id="PS50048"/>
    </source>
</evidence>
<name>A0A9P8NMK3_ASPFM</name>
<keyword evidence="2" id="KW-0238">DNA-binding</keyword>
<dbReference type="InterPro" id="IPR053157">
    <property type="entry name" value="Sterol_Uptake_Regulator"/>
</dbReference>
<dbReference type="InterPro" id="IPR036864">
    <property type="entry name" value="Zn2-C6_fun-type_DNA-bd_sf"/>
</dbReference>
<dbReference type="InterPro" id="IPR021858">
    <property type="entry name" value="Fun_TF"/>
</dbReference>
<feature type="compositionally biased region" description="Pro residues" evidence="5">
    <location>
        <begin position="90"/>
        <end position="102"/>
    </location>
</feature>
<feature type="region of interest" description="Disordered" evidence="5">
    <location>
        <begin position="259"/>
        <end position="283"/>
    </location>
</feature>
<dbReference type="EMBL" id="JAIBSC010000015">
    <property type="protein sequence ID" value="KAH1909073.1"/>
    <property type="molecule type" value="Genomic_DNA"/>
</dbReference>
<evidence type="ECO:0000256" key="4">
    <source>
        <dbReference type="ARBA" id="ARBA00023242"/>
    </source>
</evidence>
<protein>
    <recommendedName>
        <fullName evidence="6">Zn(2)-C6 fungal-type domain-containing protein</fullName>
    </recommendedName>
</protein>
<evidence type="ECO:0000256" key="2">
    <source>
        <dbReference type="ARBA" id="ARBA00023125"/>
    </source>
</evidence>
<evidence type="ECO:0000256" key="3">
    <source>
        <dbReference type="ARBA" id="ARBA00023163"/>
    </source>
</evidence>
<dbReference type="GO" id="GO:0001228">
    <property type="term" value="F:DNA-binding transcription activator activity, RNA polymerase II-specific"/>
    <property type="evidence" value="ECO:0007669"/>
    <property type="project" value="TreeGrafter"/>
</dbReference>
<dbReference type="PANTHER" id="PTHR47784:SF8">
    <property type="entry name" value="ZN(II)2CYS6 TRANSCRIPTION FACTOR (EUROFUNG)"/>
    <property type="match status" value="1"/>
</dbReference>
<proteinExistence type="predicted"/>
<dbReference type="Gene3D" id="4.10.240.10">
    <property type="entry name" value="Zn(2)-C6 fungal-type DNA-binding domain"/>
    <property type="match status" value="1"/>
</dbReference>
<dbReference type="GO" id="GO:0008270">
    <property type="term" value="F:zinc ion binding"/>
    <property type="evidence" value="ECO:0007669"/>
    <property type="project" value="InterPro"/>
</dbReference>
<feature type="compositionally biased region" description="Polar residues" evidence="5">
    <location>
        <begin position="265"/>
        <end position="276"/>
    </location>
</feature>
<dbReference type="Pfam" id="PF11951">
    <property type="entry name" value="Fungal_trans_2"/>
    <property type="match status" value="1"/>
</dbReference>
<feature type="region of interest" description="Disordered" evidence="5">
    <location>
        <begin position="41"/>
        <end position="120"/>
    </location>
</feature>
<keyword evidence="3" id="KW-0804">Transcription</keyword>
<evidence type="ECO:0000256" key="1">
    <source>
        <dbReference type="ARBA" id="ARBA00023015"/>
    </source>
</evidence>
<accession>A0A9P8NMK3</accession>
<feature type="compositionally biased region" description="Low complexity" evidence="5">
    <location>
        <begin position="60"/>
        <end position="89"/>
    </location>
</feature>
<feature type="domain" description="Zn(2)-C6 fungal-type" evidence="6">
    <location>
        <begin position="13"/>
        <end position="43"/>
    </location>
</feature>
<dbReference type="Pfam" id="PF00172">
    <property type="entry name" value="Zn_clus"/>
    <property type="match status" value="1"/>
</dbReference>
<dbReference type="PANTHER" id="PTHR47784">
    <property type="entry name" value="STEROL UPTAKE CONTROL PROTEIN 2"/>
    <property type="match status" value="1"/>
</dbReference>
<keyword evidence="4" id="KW-0539">Nucleus</keyword>
<sequence length="457" mass="50029">MPVQRLLRRSPLQCTQCSERQMQCSKTRPQCDGCRRHRLSCRYGNSVPSKQLRPPSGVRASEATPSKKAKPSSPTDDSSSSSSSSSYSSPSPPAQQYPPPAASPSTSQSPESNTSDVDQDDKIRVLDAPAGNPSEDLNAEDQRLLDNWCNSTEQSLAHSKSKDRPWQAIIRREASRHPALRHSTLALSAMELASTSEAGTPQRQRHLQAAESHYTQATEQLPNILDSRTASGPNAAFSTASILFMCDLASSALAGEGSKSVFPSPDNQTPASQESPDPSPSACPSLQKLLDLFDTIRALLPCAETLNKVETGALKDLFTQGDPYHQLPSTYTLTILSMKNLNALSARSDPAHETAVYNDTIAHLDNSLEMLTKGGDPTTIALRWMFRIPSRYLDLVREKQPLALIIFAHYCAVLHHLRDRWWMGDLGARLLKEICRLLGSARMGSILWATDIVGIQT</sequence>
<keyword evidence="1" id="KW-0805">Transcription regulation</keyword>
<dbReference type="Proteomes" id="UP000813423">
    <property type="component" value="Unassembled WGS sequence"/>
</dbReference>
<gene>
    <name evidence="7" type="ORF">KXV57_002173</name>
</gene>
<dbReference type="InterPro" id="IPR001138">
    <property type="entry name" value="Zn2Cys6_DnaBD"/>
</dbReference>